<dbReference type="RefSeq" id="WP_088565161.1">
    <property type="nucleotide sequence ID" value="NZ_CP020946.1"/>
</dbReference>
<accession>A0A1Z3N855</accession>
<proteinExistence type="predicted"/>
<evidence type="ECO:0000259" key="3">
    <source>
        <dbReference type="Pfam" id="PF13525"/>
    </source>
</evidence>
<dbReference type="Proteomes" id="UP000197003">
    <property type="component" value="Chromosome"/>
</dbReference>
<dbReference type="OrthoDB" id="5291268at2"/>
<reference evidence="4 5" key="1">
    <citation type="submission" date="2017-04" db="EMBL/GenBank/DDBJ databases">
        <title>Whole genome sequence of Bdellovibrio bacteriovorus strain SSB218315.</title>
        <authorList>
            <person name="Oyedara O."/>
            <person name="Rodriguez-Perez M.A."/>
        </authorList>
    </citation>
    <scope>NUCLEOTIDE SEQUENCE [LARGE SCALE GENOMIC DNA]</scope>
    <source>
        <strain evidence="4 5">SSB218315</strain>
    </source>
</reference>
<dbReference type="EMBL" id="CP020946">
    <property type="protein sequence ID" value="ASD63636.1"/>
    <property type="molecule type" value="Genomic_DNA"/>
</dbReference>
<organism evidence="4 5">
    <name type="scientific">Bdellovibrio bacteriovorus</name>
    <dbReference type="NCBI Taxonomy" id="959"/>
    <lineage>
        <taxon>Bacteria</taxon>
        <taxon>Pseudomonadati</taxon>
        <taxon>Bdellovibrionota</taxon>
        <taxon>Bdellovibrionia</taxon>
        <taxon>Bdellovibrionales</taxon>
        <taxon>Pseudobdellovibrionaceae</taxon>
        <taxon>Bdellovibrio</taxon>
    </lineage>
</organism>
<keyword evidence="1" id="KW-0732">Signal</keyword>
<dbReference type="Pfam" id="PF13525">
    <property type="entry name" value="YfiO"/>
    <property type="match status" value="1"/>
</dbReference>
<dbReference type="InterPro" id="IPR019734">
    <property type="entry name" value="TPR_rpt"/>
</dbReference>
<dbReference type="InterPro" id="IPR011990">
    <property type="entry name" value="TPR-like_helical_dom_sf"/>
</dbReference>
<gene>
    <name evidence="4" type="ORF">B9G79_08635</name>
</gene>
<dbReference type="Gene3D" id="1.25.40.10">
    <property type="entry name" value="Tetratricopeptide repeat domain"/>
    <property type="match status" value="1"/>
</dbReference>
<dbReference type="SUPFAM" id="SSF48452">
    <property type="entry name" value="TPR-like"/>
    <property type="match status" value="1"/>
</dbReference>
<protein>
    <recommendedName>
        <fullName evidence="3">Outer membrane lipoprotein BamD-like domain-containing protein</fullName>
    </recommendedName>
</protein>
<evidence type="ECO:0000256" key="1">
    <source>
        <dbReference type="ARBA" id="ARBA00022729"/>
    </source>
</evidence>
<sequence>MKNQNSLFVVFCLCLAVGFMGVYATFVAHFNGHEEYEMRLASLQKQVEKEKFNNSLLTYQLKDFQQTVAQVLPNDKTLQAKYELHNLSAVVRAPASEEALDLSGAIYEKGKRYFNGQEYDRAIREFGQLLEKYPLSQHSVEARFFIAESYFLKKDYRSSLGQIDEMVTQYPQHDLTGFILLRMGQISEINSQTEEAAEIYKTVAKNFKNENLKKQARKLAQSVE</sequence>
<dbReference type="AlphaFoldDB" id="A0A1Z3N855"/>
<name>A0A1Z3N855_BDEBC</name>
<feature type="repeat" description="TPR" evidence="2">
    <location>
        <begin position="103"/>
        <end position="136"/>
    </location>
</feature>
<dbReference type="InterPro" id="IPR039565">
    <property type="entry name" value="BamD-like"/>
</dbReference>
<keyword evidence="2" id="KW-0802">TPR repeat</keyword>
<evidence type="ECO:0000256" key="2">
    <source>
        <dbReference type="PROSITE-ProRule" id="PRU00339"/>
    </source>
</evidence>
<evidence type="ECO:0000313" key="4">
    <source>
        <dbReference type="EMBL" id="ASD63636.1"/>
    </source>
</evidence>
<feature type="domain" description="Outer membrane lipoprotein BamD-like" evidence="3">
    <location>
        <begin position="105"/>
        <end position="174"/>
    </location>
</feature>
<dbReference type="PROSITE" id="PS50005">
    <property type="entry name" value="TPR"/>
    <property type="match status" value="1"/>
</dbReference>
<evidence type="ECO:0000313" key="5">
    <source>
        <dbReference type="Proteomes" id="UP000197003"/>
    </source>
</evidence>